<accession>A0AAV7SKC2</accession>
<organism evidence="1 2">
    <name type="scientific">Pleurodeles waltl</name>
    <name type="common">Iberian ribbed newt</name>
    <dbReference type="NCBI Taxonomy" id="8319"/>
    <lineage>
        <taxon>Eukaryota</taxon>
        <taxon>Metazoa</taxon>
        <taxon>Chordata</taxon>
        <taxon>Craniata</taxon>
        <taxon>Vertebrata</taxon>
        <taxon>Euteleostomi</taxon>
        <taxon>Amphibia</taxon>
        <taxon>Batrachia</taxon>
        <taxon>Caudata</taxon>
        <taxon>Salamandroidea</taxon>
        <taxon>Salamandridae</taxon>
        <taxon>Pleurodelinae</taxon>
        <taxon>Pleurodeles</taxon>
    </lineage>
</organism>
<keyword evidence="2" id="KW-1185">Reference proteome</keyword>
<sequence>MKSISVTNSLGAAYKHSVRYPGSAATVGVRSPQPGLVRFQLELVEQEKGAARPKSGALLPQDCGASRVPKNVSASAPGALLGNHVSRLRIIPFKWHDISDIGSDVEVA</sequence>
<dbReference type="AlphaFoldDB" id="A0AAV7SKC2"/>
<dbReference type="Proteomes" id="UP001066276">
    <property type="component" value="Chromosome 4_2"/>
</dbReference>
<protein>
    <submittedName>
        <fullName evidence="1">Uncharacterized protein</fullName>
    </submittedName>
</protein>
<proteinExistence type="predicted"/>
<comment type="caution">
    <text evidence="1">The sequence shown here is derived from an EMBL/GenBank/DDBJ whole genome shotgun (WGS) entry which is preliminary data.</text>
</comment>
<gene>
    <name evidence="1" type="ORF">NDU88_004971</name>
</gene>
<dbReference type="EMBL" id="JANPWB010000008">
    <property type="protein sequence ID" value="KAJ1164534.1"/>
    <property type="molecule type" value="Genomic_DNA"/>
</dbReference>
<reference evidence="1" key="1">
    <citation type="journal article" date="2022" name="bioRxiv">
        <title>Sequencing and chromosome-scale assembly of the giantPleurodeles waltlgenome.</title>
        <authorList>
            <person name="Brown T."/>
            <person name="Elewa A."/>
            <person name="Iarovenko S."/>
            <person name="Subramanian E."/>
            <person name="Araus A.J."/>
            <person name="Petzold A."/>
            <person name="Susuki M."/>
            <person name="Suzuki K.-i.T."/>
            <person name="Hayashi T."/>
            <person name="Toyoda A."/>
            <person name="Oliveira C."/>
            <person name="Osipova E."/>
            <person name="Leigh N.D."/>
            <person name="Simon A."/>
            <person name="Yun M.H."/>
        </authorList>
    </citation>
    <scope>NUCLEOTIDE SEQUENCE</scope>
    <source>
        <strain evidence="1">20211129_DDA</strain>
        <tissue evidence="1">Liver</tissue>
    </source>
</reference>
<evidence type="ECO:0000313" key="2">
    <source>
        <dbReference type="Proteomes" id="UP001066276"/>
    </source>
</evidence>
<name>A0AAV7SKC2_PLEWA</name>
<evidence type="ECO:0000313" key="1">
    <source>
        <dbReference type="EMBL" id="KAJ1164534.1"/>
    </source>
</evidence>